<evidence type="ECO:0000256" key="6">
    <source>
        <dbReference type="ARBA" id="ARBA00023157"/>
    </source>
</evidence>
<dbReference type="SUPFAM" id="SSF57501">
    <property type="entry name" value="Cystine-knot cytokines"/>
    <property type="match status" value="1"/>
</dbReference>
<proteinExistence type="inferred from homology"/>
<evidence type="ECO:0000256" key="5">
    <source>
        <dbReference type="ARBA" id="ARBA00023030"/>
    </source>
</evidence>
<dbReference type="Proteomes" id="UP000076420">
    <property type="component" value="Unassembled WGS sequence"/>
</dbReference>
<dbReference type="STRING" id="6526.A0A2C9LRB1"/>
<feature type="domain" description="TGF-beta family profile" evidence="10">
    <location>
        <begin position="300"/>
        <end position="419"/>
    </location>
</feature>
<dbReference type="PANTHER" id="PTHR11848">
    <property type="entry name" value="TGF-BETA FAMILY"/>
    <property type="match status" value="1"/>
</dbReference>
<dbReference type="PANTHER" id="PTHR11848:SF310">
    <property type="entry name" value="PROTEIN 60A-RELATED"/>
    <property type="match status" value="1"/>
</dbReference>
<evidence type="ECO:0000256" key="9">
    <source>
        <dbReference type="SAM" id="SignalP"/>
    </source>
</evidence>
<keyword evidence="3" id="KW-0964">Secreted</keyword>
<evidence type="ECO:0000256" key="4">
    <source>
        <dbReference type="ARBA" id="ARBA00022729"/>
    </source>
</evidence>
<dbReference type="InterPro" id="IPR001839">
    <property type="entry name" value="TGF-b_C"/>
</dbReference>
<dbReference type="EnsemblMetazoa" id="BGLB034092-RA">
    <property type="protein sequence ID" value="BGLB034092-PA"/>
    <property type="gene ID" value="BGLB034092"/>
</dbReference>
<keyword evidence="6" id="KW-1015">Disulfide bond</keyword>
<evidence type="ECO:0000256" key="3">
    <source>
        <dbReference type="ARBA" id="ARBA00022525"/>
    </source>
</evidence>
<feature type="signal peptide" evidence="9">
    <location>
        <begin position="1"/>
        <end position="21"/>
    </location>
</feature>
<keyword evidence="5 8" id="KW-0339">Growth factor</keyword>
<keyword evidence="4 9" id="KW-0732">Signal</keyword>
<accession>A0A2C9LRB1</accession>
<gene>
    <name evidence="11" type="primary">106067127</name>
</gene>
<evidence type="ECO:0000256" key="7">
    <source>
        <dbReference type="ARBA" id="ARBA00023180"/>
    </source>
</evidence>
<dbReference type="KEGG" id="bgt:106067127"/>
<evidence type="ECO:0000256" key="1">
    <source>
        <dbReference type="ARBA" id="ARBA00004613"/>
    </source>
</evidence>
<evidence type="ECO:0000313" key="11">
    <source>
        <dbReference type="EnsemblMetazoa" id="BGLB034092-PA"/>
    </source>
</evidence>
<reference evidence="11" key="1">
    <citation type="submission" date="2020-05" db="UniProtKB">
        <authorList>
            <consortium name="EnsemblMetazoa"/>
        </authorList>
    </citation>
    <scope>IDENTIFICATION</scope>
    <source>
        <strain evidence="11">BB02</strain>
    </source>
</reference>
<dbReference type="AlphaFoldDB" id="A0A2C9LRB1"/>
<keyword evidence="7" id="KW-0325">Glycoprotein</keyword>
<dbReference type="Gene3D" id="2.60.120.970">
    <property type="match status" value="1"/>
</dbReference>
<dbReference type="PROSITE" id="PS00250">
    <property type="entry name" value="TGF_BETA_1"/>
    <property type="match status" value="1"/>
</dbReference>
<dbReference type="InterPro" id="IPR017948">
    <property type="entry name" value="TGFb_CS"/>
</dbReference>
<dbReference type="SMART" id="SM00204">
    <property type="entry name" value="TGFB"/>
    <property type="match status" value="1"/>
</dbReference>
<dbReference type="InterPro" id="IPR001111">
    <property type="entry name" value="TGF-b_propeptide"/>
</dbReference>
<dbReference type="VEuPathDB" id="VectorBase:BGLB034092"/>
<name>A0A2C9LRB1_BIOGL</name>
<evidence type="ECO:0000313" key="12">
    <source>
        <dbReference type="Proteomes" id="UP000076420"/>
    </source>
</evidence>
<comment type="similarity">
    <text evidence="2 8">Belongs to the TGF-beta family.</text>
</comment>
<dbReference type="InterPro" id="IPR015615">
    <property type="entry name" value="TGF-beta-rel"/>
</dbReference>
<dbReference type="GO" id="GO:0008083">
    <property type="term" value="F:growth factor activity"/>
    <property type="evidence" value="ECO:0007669"/>
    <property type="project" value="UniProtKB-KW"/>
</dbReference>
<dbReference type="VEuPathDB" id="VectorBase:BGLAX_034170"/>
<evidence type="ECO:0000256" key="2">
    <source>
        <dbReference type="ARBA" id="ARBA00006656"/>
    </source>
</evidence>
<dbReference type="OrthoDB" id="5987191at2759"/>
<dbReference type="GO" id="GO:0005125">
    <property type="term" value="F:cytokine activity"/>
    <property type="evidence" value="ECO:0007669"/>
    <property type="project" value="TreeGrafter"/>
</dbReference>
<dbReference type="FunFam" id="2.10.90.10:FF:000001">
    <property type="entry name" value="Bone morphogenetic protein 4"/>
    <property type="match status" value="1"/>
</dbReference>
<organism evidence="11 12">
    <name type="scientific">Biomphalaria glabrata</name>
    <name type="common">Bloodfluke planorb</name>
    <name type="synonym">Freshwater snail</name>
    <dbReference type="NCBI Taxonomy" id="6526"/>
    <lineage>
        <taxon>Eukaryota</taxon>
        <taxon>Metazoa</taxon>
        <taxon>Spiralia</taxon>
        <taxon>Lophotrochozoa</taxon>
        <taxon>Mollusca</taxon>
        <taxon>Gastropoda</taxon>
        <taxon>Heterobranchia</taxon>
        <taxon>Euthyneura</taxon>
        <taxon>Panpulmonata</taxon>
        <taxon>Hygrophila</taxon>
        <taxon>Lymnaeoidea</taxon>
        <taxon>Planorbidae</taxon>
        <taxon>Biomphalaria</taxon>
    </lineage>
</organism>
<dbReference type="CDD" id="cd13761">
    <property type="entry name" value="TGF_beta_BMP5_like"/>
    <property type="match status" value="1"/>
</dbReference>
<evidence type="ECO:0000259" key="10">
    <source>
        <dbReference type="PROSITE" id="PS51362"/>
    </source>
</evidence>
<comment type="subcellular location">
    <subcellularLocation>
        <location evidence="1">Secreted</location>
    </subcellularLocation>
</comment>
<dbReference type="PROSITE" id="PS51362">
    <property type="entry name" value="TGF_BETA_2"/>
    <property type="match status" value="1"/>
</dbReference>
<protein>
    <recommendedName>
        <fullName evidence="10">TGF-beta family profile domain-containing protein</fullName>
    </recommendedName>
</protein>
<dbReference type="Pfam" id="PF00688">
    <property type="entry name" value="TGFb_propeptide"/>
    <property type="match status" value="1"/>
</dbReference>
<sequence>MKSIFSCLCMLTTWLLSSSTATFYTDNDLGQSVPMGKIEPRQQEKLQQELLELMGLYSKPKSKAINKSIKSAAKFMQDLYRSLRELDGSDFTTDDSHIHINSSINASVLGLDPAKVEGSDVIVSFVNNVKKAHIRHEKDKAFYFDFSEVSVGEQLKGAEFRLYKDVAPILKSGTFNVSIYAIKPGDDWEEKILEYQSSLTVDHAKNGWIILDATRIAEHWTHFPHLNMGLYLKVTDSFGKEFEPKDIGIVGHKGPADKQPFLVGYMYMIKEVLSRRIRSLRSARWATTSSDDVTLADNPYTEYSRPSNTRYRSHNNCQRHPLQINFRDIGFGSEFLIAPEGYSAFFCDGDCSFPLGIHMNATNHAIVQTLVHLMTPSEAPKPCCAPTKFGPITLLYYDDSSSVILKRFKDMIVKACGCL</sequence>
<dbReference type="Pfam" id="PF00019">
    <property type="entry name" value="TGF_beta"/>
    <property type="match status" value="1"/>
</dbReference>
<feature type="chain" id="PRO_5011999591" description="TGF-beta family profile domain-containing protein" evidence="9">
    <location>
        <begin position="22"/>
        <end position="419"/>
    </location>
</feature>
<dbReference type="GO" id="GO:0005615">
    <property type="term" value="C:extracellular space"/>
    <property type="evidence" value="ECO:0007669"/>
    <property type="project" value="TreeGrafter"/>
</dbReference>
<evidence type="ECO:0000256" key="8">
    <source>
        <dbReference type="RuleBase" id="RU000354"/>
    </source>
</evidence>
<dbReference type="InterPro" id="IPR029034">
    <property type="entry name" value="Cystine-knot_cytokine"/>
</dbReference>
<dbReference type="Gene3D" id="2.10.90.10">
    <property type="entry name" value="Cystine-knot cytokines"/>
    <property type="match status" value="1"/>
</dbReference>